<keyword evidence="1 6" id="KW-0963">Cytoplasm</keyword>
<dbReference type="EC" id="2.1.1.223" evidence="6"/>
<dbReference type="PANTHER" id="PTHR47739:SF1">
    <property type="entry name" value="TRNA1(VAL) (ADENINE(37)-N6)-METHYLTRANSFERASE"/>
    <property type="match status" value="1"/>
</dbReference>
<evidence type="ECO:0000256" key="2">
    <source>
        <dbReference type="ARBA" id="ARBA00022603"/>
    </source>
</evidence>
<keyword evidence="4 6" id="KW-0949">S-adenosyl-L-methionine</keyword>
<evidence type="ECO:0000259" key="7">
    <source>
        <dbReference type="Pfam" id="PF05175"/>
    </source>
</evidence>
<proteinExistence type="inferred from homology"/>
<keyword evidence="2 6" id="KW-0489">Methyltransferase</keyword>
<gene>
    <name evidence="8" type="ORF">ACFSYC_19385</name>
</gene>
<dbReference type="SUPFAM" id="SSF53335">
    <property type="entry name" value="S-adenosyl-L-methionine-dependent methyltransferases"/>
    <property type="match status" value="1"/>
</dbReference>
<comment type="caution">
    <text evidence="8">The sequence shown here is derived from an EMBL/GenBank/DDBJ whole genome shotgun (WGS) entry which is preliminary data.</text>
</comment>
<protein>
    <recommendedName>
        <fullName evidence="6">tRNA1(Val) (adenine(37)-N6)-methyltransferase</fullName>
        <ecNumber evidence="6">2.1.1.223</ecNumber>
    </recommendedName>
    <alternativeName>
        <fullName evidence="6">tRNA m6A37 methyltransferase</fullName>
    </alternativeName>
</protein>
<keyword evidence="9" id="KW-1185">Reference proteome</keyword>
<evidence type="ECO:0000313" key="9">
    <source>
        <dbReference type="Proteomes" id="UP001597601"/>
    </source>
</evidence>
<keyword evidence="5 6" id="KW-0819">tRNA processing</keyword>
<dbReference type="PANTHER" id="PTHR47739">
    <property type="entry name" value="TRNA1(VAL) (ADENINE(37)-N6)-METHYLTRANSFERASE"/>
    <property type="match status" value="1"/>
</dbReference>
<comment type="catalytic activity">
    <reaction evidence="6">
        <text>adenosine(37) in tRNA1(Val) + S-adenosyl-L-methionine = N(6)-methyladenosine(37) in tRNA1(Val) + S-adenosyl-L-homocysteine + H(+)</text>
        <dbReference type="Rhea" id="RHEA:43160"/>
        <dbReference type="Rhea" id="RHEA-COMP:10369"/>
        <dbReference type="Rhea" id="RHEA-COMP:10370"/>
        <dbReference type="ChEBI" id="CHEBI:15378"/>
        <dbReference type="ChEBI" id="CHEBI:57856"/>
        <dbReference type="ChEBI" id="CHEBI:59789"/>
        <dbReference type="ChEBI" id="CHEBI:74411"/>
        <dbReference type="ChEBI" id="CHEBI:74449"/>
        <dbReference type="EC" id="2.1.1.223"/>
    </reaction>
</comment>
<evidence type="ECO:0000313" key="8">
    <source>
        <dbReference type="EMBL" id="MFD2866868.1"/>
    </source>
</evidence>
<dbReference type="InterPro" id="IPR002052">
    <property type="entry name" value="DNA_methylase_N6_adenine_CS"/>
</dbReference>
<dbReference type="EMBL" id="JBHUON010000040">
    <property type="protein sequence ID" value="MFD2866868.1"/>
    <property type="molecule type" value="Genomic_DNA"/>
</dbReference>
<comment type="subcellular location">
    <subcellularLocation>
        <location evidence="6">Cytoplasm</location>
    </subcellularLocation>
</comment>
<name>A0ABW5XV82_9SPHI</name>
<dbReference type="Gene3D" id="3.40.50.150">
    <property type="entry name" value="Vaccinia Virus protein VP39"/>
    <property type="match status" value="1"/>
</dbReference>
<evidence type="ECO:0000256" key="1">
    <source>
        <dbReference type="ARBA" id="ARBA00022490"/>
    </source>
</evidence>
<dbReference type="CDD" id="cd02440">
    <property type="entry name" value="AdoMet_MTases"/>
    <property type="match status" value="1"/>
</dbReference>
<comment type="function">
    <text evidence="6">Specifically methylates the adenine in position 37 of tRNA(1)(Val) (anticodon cmo5UAC).</text>
</comment>
<dbReference type="GO" id="GO:0008168">
    <property type="term" value="F:methyltransferase activity"/>
    <property type="evidence" value="ECO:0007669"/>
    <property type="project" value="UniProtKB-KW"/>
</dbReference>
<comment type="similarity">
    <text evidence="6">Belongs to the methyltransferase superfamily. tRNA (adenine-N(6)-)-methyltransferase family.</text>
</comment>
<sequence length="234" mass="25698">MFRFKQFNVDQAGCAMKINTDGVLIGALAGAGRPDTILDIGTGTGVIALMLAQRFGAARIDAVEVDDTAALTAQRNFAGSPFAGRLAVYAESFEHYLGKRPDSRYDLIVTNPPFYLNALESPKAGKTLAKHADGQFFDRLVRLAGRHLTANGELWLILPLPTSAWVKGIAADCGLKLRYKVNVLSYPDSEPHREILVLGLGDDREADQQFVIYREPKVYSQQYEAALGPFFTIF</sequence>
<evidence type="ECO:0000256" key="6">
    <source>
        <dbReference type="HAMAP-Rule" id="MF_01872"/>
    </source>
</evidence>
<evidence type="ECO:0000256" key="3">
    <source>
        <dbReference type="ARBA" id="ARBA00022679"/>
    </source>
</evidence>
<evidence type="ECO:0000256" key="5">
    <source>
        <dbReference type="ARBA" id="ARBA00022694"/>
    </source>
</evidence>
<feature type="domain" description="Methyltransferase small" evidence="7">
    <location>
        <begin position="28"/>
        <end position="157"/>
    </location>
</feature>
<dbReference type="InterPro" id="IPR050210">
    <property type="entry name" value="tRNA_Adenine-N(6)_MTase"/>
</dbReference>
<dbReference type="RefSeq" id="WP_377130516.1">
    <property type="nucleotide sequence ID" value="NZ_JBHUON010000040.1"/>
</dbReference>
<evidence type="ECO:0000256" key="4">
    <source>
        <dbReference type="ARBA" id="ARBA00022691"/>
    </source>
</evidence>
<accession>A0ABW5XV82</accession>
<keyword evidence="3 6" id="KW-0808">Transferase</keyword>
<organism evidence="8 9">
    <name type="scientific">Mucilaginibacter antarcticus</name>
    <dbReference type="NCBI Taxonomy" id="1855725"/>
    <lineage>
        <taxon>Bacteria</taxon>
        <taxon>Pseudomonadati</taxon>
        <taxon>Bacteroidota</taxon>
        <taxon>Sphingobacteriia</taxon>
        <taxon>Sphingobacteriales</taxon>
        <taxon>Sphingobacteriaceae</taxon>
        <taxon>Mucilaginibacter</taxon>
    </lineage>
</organism>
<dbReference type="PROSITE" id="PS00092">
    <property type="entry name" value="N6_MTASE"/>
    <property type="match status" value="1"/>
</dbReference>
<dbReference type="Proteomes" id="UP001597601">
    <property type="component" value="Unassembled WGS sequence"/>
</dbReference>
<dbReference type="Pfam" id="PF05175">
    <property type="entry name" value="MTS"/>
    <property type="match status" value="1"/>
</dbReference>
<dbReference type="InterPro" id="IPR007848">
    <property type="entry name" value="Small_mtfrase_dom"/>
</dbReference>
<dbReference type="GO" id="GO:0032259">
    <property type="term" value="P:methylation"/>
    <property type="evidence" value="ECO:0007669"/>
    <property type="project" value="UniProtKB-KW"/>
</dbReference>
<dbReference type="HAMAP" id="MF_01872">
    <property type="entry name" value="tRNA_methyltr_YfiC"/>
    <property type="match status" value="1"/>
</dbReference>
<dbReference type="InterPro" id="IPR029063">
    <property type="entry name" value="SAM-dependent_MTases_sf"/>
</dbReference>
<dbReference type="InterPro" id="IPR022882">
    <property type="entry name" value="tRNA_adenine-N6_MeTrfase"/>
</dbReference>
<reference evidence="9" key="1">
    <citation type="journal article" date="2019" name="Int. J. Syst. Evol. Microbiol.">
        <title>The Global Catalogue of Microorganisms (GCM) 10K type strain sequencing project: providing services to taxonomists for standard genome sequencing and annotation.</title>
        <authorList>
            <consortium name="The Broad Institute Genomics Platform"/>
            <consortium name="The Broad Institute Genome Sequencing Center for Infectious Disease"/>
            <person name="Wu L."/>
            <person name="Ma J."/>
        </authorList>
    </citation>
    <scope>NUCLEOTIDE SEQUENCE [LARGE SCALE GENOMIC DNA]</scope>
    <source>
        <strain evidence="9">KCTC 52232</strain>
    </source>
</reference>